<dbReference type="OrthoDB" id="2578740at2759"/>
<dbReference type="SMART" id="SM00939">
    <property type="entry name" value="PepX_C"/>
    <property type="match status" value="1"/>
</dbReference>
<dbReference type="OMA" id="RYTHREE"/>
<dbReference type="PANTHER" id="PTHR43056:SF10">
    <property type="entry name" value="COCE_NOND FAMILY, PUTATIVE (AFU_ORTHOLOGUE AFUA_7G00600)-RELATED"/>
    <property type="match status" value="1"/>
</dbReference>
<dbReference type="Pfam" id="PF02129">
    <property type="entry name" value="Peptidase_S15"/>
    <property type="match status" value="1"/>
</dbReference>
<accession>W3WVR1</accession>
<dbReference type="eggNOG" id="ENOG502SQH7">
    <property type="taxonomic scope" value="Eukaryota"/>
</dbReference>
<proteinExistence type="predicted"/>
<keyword evidence="2" id="KW-0732">Signal</keyword>
<keyword evidence="5" id="KW-1185">Reference proteome</keyword>
<dbReference type="RefSeq" id="XP_007837858.1">
    <property type="nucleotide sequence ID" value="XM_007839667.1"/>
</dbReference>
<dbReference type="KEGG" id="pfy:PFICI_11086"/>
<reference evidence="5" key="1">
    <citation type="journal article" date="2015" name="BMC Genomics">
        <title>Genomic and transcriptomic analysis of the endophytic fungus Pestalotiopsis fici reveals its lifestyle and high potential for synthesis of natural products.</title>
        <authorList>
            <person name="Wang X."/>
            <person name="Zhang X."/>
            <person name="Liu L."/>
            <person name="Xiang M."/>
            <person name="Wang W."/>
            <person name="Sun X."/>
            <person name="Che Y."/>
            <person name="Guo L."/>
            <person name="Liu G."/>
            <person name="Guo L."/>
            <person name="Wang C."/>
            <person name="Yin W.B."/>
            <person name="Stadler M."/>
            <person name="Zhang X."/>
            <person name="Liu X."/>
        </authorList>
    </citation>
    <scope>NUCLEOTIDE SEQUENCE [LARGE SCALE GENOMIC DNA]</scope>
    <source>
        <strain evidence="5">W106-1 / CGMCC3.15140</strain>
    </source>
</reference>
<evidence type="ECO:0000256" key="1">
    <source>
        <dbReference type="ARBA" id="ARBA00022801"/>
    </source>
</evidence>
<dbReference type="InterPro" id="IPR000383">
    <property type="entry name" value="Xaa-Pro-like_dom"/>
</dbReference>
<dbReference type="SUPFAM" id="SSF49785">
    <property type="entry name" value="Galactose-binding domain-like"/>
    <property type="match status" value="1"/>
</dbReference>
<keyword evidence="1" id="KW-0378">Hydrolase</keyword>
<dbReference type="NCBIfam" id="TIGR00976">
    <property type="entry name" value="CocE_NonD"/>
    <property type="match status" value="1"/>
</dbReference>
<feature type="signal peptide" evidence="2">
    <location>
        <begin position="1"/>
        <end position="29"/>
    </location>
</feature>
<evidence type="ECO:0000259" key="3">
    <source>
        <dbReference type="SMART" id="SM00939"/>
    </source>
</evidence>
<dbReference type="GO" id="GO:0008239">
    <property type="term" value="F:dipeptidyl-peptidase activity"/>
    <property type="evidence" value="ECO:0007669"/>
    <property type="project" value="InterPro"/>
</dbReference>
<organism evidence="4 5">
    <name type="scientific">Pestalotiopsis fici (strain W106-1 / CGMCC3.15140)</name>
    <dbReference type="NCBI Taxonomy" id="1229662"/>
    <lineage>
        <taxon>Eukaryota</taxon>
        <taxon>Fungi</taxon>
        <taxon>Dikarya</taxon>
        <taxon>Ascomycota</taxon>
        <taxon>Pezizomycotina</taxon>
        <taxon>Sordariomycetes</taxon>
        <taxon>Xylariomycetidae</taxon>
        <taxon>Amphisphaeriales</taxon>
        <taxon>Sporocadaceae</taxon>
        <taxon>Pestalotiopsis</taxon>
    </lineage>
</organism>
<dbReference type="InterPro" id="IPR008979">
    <property type="entry name" value="Galactose-bd-like_sf"/>
</dbReference>
<dbReference type="Gene3D" id="1.10.3020.20">
    <property type="match status" value="1"/>
</dbReference>
<dbReference type="SUPFAM" id="SSF53474">
    <property type="entry name" value="alpha/beta-Hydrolases"/>
    <property type="match status" value="1"/>
</dbReference>
<dbReference type="PANTHER" id="PTHR43056">
    <property type="entry name" value="PEPTIDASE S9 PROLYL OLIGOPEPTIDASE"/>
    <property type="match status" value="1"/>
</dbReference>
<dbReference type="GeneID" id="19276099"/>
<feature type="chain" id="PRO_5004834007" description="Xaa-Pro dipeptidyl-peptidase C-terminal domain-containing protein" evidence="2">
    <location>
        <begin position="30"/>
        <end position="657"/>
    </location>
</feature>
<dbReference type="InterPro" id="IPR050585">
    <property type="entry name" value="Xaa-Pro_dipeptidyl-ppase/CocE"/>
</dbReference>
<feature type="domain" description="Xaa-Pro dipeptidyl-peptidase C-terminal" evidence="3">
    <location>
        <begin position="368"/>
        <end position="605"/>
    </location>
</feature>
<name>W3WVR1_PESFW</name>
<sequence>MARSIWSRLLPNALSLITILPILTDTSLAGVNGSEAAVEIVQGPSRVYGNDSYPTIWRRVQDLEAPRARYPGFQPQTLVLKNGTIRREGARPLMCDILFERDVPVALRDGSIMYTDVFRPTTGPGPYPAIVAWSPYGKEVGGQWLDDTVNRTGVALSTVSELQKFEGPDPAYWVNQGYVVLNADARGAYSSEGNITTFGRQLAEDGYDFIEWVAAQPWSSGKVGMSGNSWLAISQWFIAAEQPPHLTAIAPWEGLTDLFRDVSNRGGSPAPGFQEIILTAFGGKNYAEDIPRMCVNEILMNEYWEDKIAQVENISIPAYVVASYTNELHTHGSFDGFRRIQSTEKWLRVHNSSEWPDYYESTHVEELTSFFDYFLKEKVNGWSQTPRIRISILDPSQGDTVDQAEDNWPVTNVVPRTMYLQANNTLADDTYETDDSVSYNASSTVGTTFTYDVDEALEIIGYMKLRLWVEAEGSDDMELSITVQKLDHNGNPYESNAGVESSTIVGASGKLRVSQRAIDETRSTPFEPYLLHTSEQLLQSGDIVPVEIGVWPMALRVHPDEKIAVTVAPAPITPTNADLGYGTARILVPRSGGTYPPGQNVSTIILGGNDYPDYVNEQRVATPITRNNGTHVIHFGGQYDSYLLMPVRYINQTNPRF</sequence>
<protein>
    <recommendedName>
        <fullName evidence="3">Xaa-Pro dipeptidyl-peptidase C-terminal domain-containing protein</fullName>
    </recommendedName>
</protein>
<dbReference type="Gene3D" id="3.40.50.1820">
    <property type="entry name" value="alpha/beta hydrolase"/>
    <property type="match status" value="1"/>
</dbReference>
<dbReference type="InterPro" id="IPR013736">
    <property type="entry name" value="Xaa-Pro_dipept_C"/>
</dbReference>
<evidence type="ECO:0000313" key="5">
    <source>
        <dbReference type="Proteomes" id="UP000030651"/>
    </source>
</evidence>
<evidence type="ECO:0000313" key="4">
    <source>
        <dbReference type="EMBL" id="ETS77212.1"/>
    </source>
</evidence>
<dbReference type="Gene3D" id="2.60.120.260">
    <property type="entry name" value="Galactose-binding domain-like"/>
    <property type="match status" value="1"/>
</dbReference>
<dbReference type="EMBL" id="KI912116">
    <property type="protein sequence ID" value="ETS77212.1"/>
    <property type="molecule type" value="Genomic_DNA"/>
</dbReference>
<gene>
    <name evidence="4" type="ORF">PFICI_11086</name>
</gene>
<dbReference type="InParanoid" id="W3WVR1"/>
<dbReference type="Proteomes" id="UP000030651">
    <property type="component" value="Unassembled WGS sequence"/>
</dbReference>
<dbReference type="InterPro" id="IPR005674">
    <property type="entry name" value="CocE/Ser_esterase"/>
</dbReference>
<dbReference type="HOGENOM" id="CLU_015590_3_0_1"/>
<dbReference type="AlphaFoldDB" id="W3WVR1"/>
<dbReference type="Pfam" id="PF08530">
    <property type="entry name" value="PepX_C"/>
    <property type="match status" value="1"/>
</dbReference>
<evidence type="ECO:0000256" key="2">
    <source>
        <dbReference type="SAM" id="SignalP"/>
    </source>
</evidence>
<dbReference type="InterPro" id="IPR029058">
    <property type="entry name" value="AB_hydrolase_fold"/>
</dbReference>